<feature type="transmembrane region" description="Helical" evidence="8">
    <location>
        <begin position="176"/>
        <end position="202"/>
    </location>
</feature>
<keyword evidence="11" id="KW-1185">Reference proteome</keyword>
<comment type="subcellular location">
    <subcellularLocation>
        <location evidence="1">Cell membrane</location>
        <topology evidence="1">Multi-pass membrane protein</topology>
    </subcellularLocation>
</comment>
<evidence type="ECO:0000256" key="7">
    <source>
        <dbReference type="ARBA" id="ARBA00023136"/>
    </source>
</evidence>
<feature type="transmembrane region" description="Helical" evidence="8">
    <location>
        <begin position="279"/>
        <end position="297"/>
    </location>
</feature>
<evidence type="ECO:0000313" key="11">
    <source>
        <dbReference type="Proteomes" id="UP000261812"/>
    </source>
</evidence>
<feature type="transmembrane region" description="Helical" evidence="8">
    <location>
        <begin position="6"/>
        <end position="25"/>
    </location>
</feature>
<dbReference type="GO" id="GO:0005886">
    <property type="term" value="C:plasma membrane"/>
    <property type="evidence" value="ECO:0007669"/>
    <property type="project" value="UniProtKB-SubCell"/>
</dbReference>
<feature type="transmembrane region" description="Helical" evidence="8">
    <location>
        <begin position="97"/>
        <end position="124"/>
    </location>
</feature>
<feature type="transmembrane region" description="Helical" evidence="8">
    <location>
        <begin position="59"/>
        <end position="76"/>
    </location>
</feature>
<keyword evidence="3" id="KW-0813">Transport</keyword>
<feature type="transmembrane region" description="Helical" evidence="8">
    <location>
        <begin position="309"/>
        <end position="336"/>
    </location>
</feature>
<dbReference type="InterPro" id="IPR004680">
    <property type="entry name" value="Cit_transptr-like_dom"/>
</dbReference>
<dbReference type="Proteomes" id="UP000261812">
    <property type="component" value="Chromosome"/>
</dbReference>
<evidence type="ECO:0000259" key="9">
    <source>
        <dbReference type="Pfam" id="PF03600"/>
    </source>
</evidence>
<dbReference type="KEGG" id="tsq:D3A95_11975"/>
<evidence type="ECO:0000256" key="1">
    <source>
        <dbReference type="ARBA" id="ARBA00004651"/>
    </source>
</evidence>
<feature type="transmembrane region" description="Helical" evidence="8">
    <location>
        <begin position="32"/>
        <end position="53"/>
    </location>
</feature>
<accession>A0A7D6JK10</accession>
<reference evidence="11" key="1">
    <citation type="submission" date="2018-09" db="EMBL/GenBank/DDBJ databases">
        <title>Complete genome sequence of thermophilic cyanobacteria strain Thermosynechococcus elongatus PKUAC-SCTE542.</title>
        <authorList>
            <person name="Liang Y."/>
            <person name="Tang J."/>
            <person name="Daroch M."/>
        </authorList>
    </citation>
    <scope>NUCLEOTIDE SEQUENCE [LARGE SCALE GENOMIC DNA]</scope>
    <source>
        <strain evidence="11">E542</strain>
    </source>
</reference>
<dbReference type="Pfam" id="PF03600">
    <property type="entry name" value="CitMHS"/>
    <property type="match status" value="1"/>
</dbReference>
<sequence>MEHWHAFAAGTIFLGVILLIMTEWINITIAAFLGAILLVFLNIMTLGEAISYIGRSHGTLALFFGVMVLVRAFEPTKVFEYLATQMVILARGQGKRLLLGIVALTTPICAVLPNATTVMLLAPLLPPMAAEVGVDFVPLIILMVIVSNSAGLLTLVGDPATYIVGDAINLSFADYLLRLSLGGVLAIAVIVFCLPILFRRIWRKELNSLDHLPHPKINHPRTLAVGCVIIVFVLTFFVIGDGMVVKVAPPAVALMGAALALLLSHQSKIDTVTHILRDVDWATLIFFMSIFVLIGGLEKTGIIGQLSHILAIVIGQNIFFGSLLLLFTIGIVSSVIPNIPLVVAMVPLLKKYLVDVGLAGAEILHVGYGGDLPAQVLPLFYAMMLGATLGGNATLVGASANIVGAGIAELHGRRISFKTFLRYGIPITALQLGVSALFLTVRFLIWQ</sequence>
<keyword evidence="4" id="KW-1003">Cell membrane</keyword>
<dbReference type="AlphaFoldDB" id="A0A7D6JK10"/>
<feature type="transmembrane region" description="Helical" evidence="8">
    <location>
        <begin position="222"/>
        <end position="240"/>
    </location>
</feature>
<dbReference type="PANTHER" id="PTHR43568">
    <property type="entry name" value="P PROTEIN"/>
    <property type="match status" value="1"/>
</dbReference>
<feature type="domain" description="Citrate transporter-like" evidence="9">
    <location>
        <begin position="17"/>
        <end position="356"/>
    </location>
</feature>
<evidence type="ECO:0000256" key="4">
    <source>
        <dbReference type="ARBA" id="ARBA00022475"/>
    </source>
</evidence>
<keyword evidence="6 8" id="KW-1133">Transmembrane helix</keyword>
<evidence type="ECO:0000256" key="2">
    <source>
        <dbReference type="ARBA" id="ARBA00009843"/>
    </source>
</evidence>
<dbReference type="EMBL" id="CP032152">
    <property type="protein sequence ID" value="QLL30078.1"/>
    <property type="molecule type" value="Genomic_DNA"/>
</dbReference>
<dbReference type="InterPro" id="IPR051475">
    <property type="entry name" value="Diverse_Ion_Transporter"/>
</dbReference>
<evidence type="ECO:0000313" key="10">
    <source>
        <dbReference type="EMBL" id="QLL30078.1"/>
    </source>
</evidence>
<comment type="similarity">
    <text evidence="2">Belongs to the CitM (TC 2.A.11) transporter family.</text>
</comment>
<keyword evidence="5 8" id="KW-0812">Transmembrane</keyword>
<evidence type="ECO:0000256" key="5">
    <source>
        <dbReference type="ARBA" id="ARBA00022692"/>
    </source>
</evidence>
<evidence type="ECO:0000256" key="6">
    <source>
        <dbReference type="ARBA" id="ARBA00022989"/>
    </source>
</evidence>
<gene>
    <name evidence="10" type="ORF">D3A95_11975</name>
</gene>
<name>A0A7D6JK10_9CYAN</name>
<feature type="transmembrane region" description="Helical" evidence="8">
    <location>
        <begin position="247"/>
        <end position="267"/>
    </location>
</feature>
<dbReference type="InterPro" id="IPR000802">
    <property type="entry name" value="Arsenical_pump_ArsB"/>
</dbReference>
<organism evidence="10 11">
    <name type="scientific">Thermosynechococcus sichuanensis E542</name>
    <dbReference type="NCBI Taxonomy" id="2016101"/>
    <lineage>
        <taxon>Bacteria</taxon>
        <taxon>Bacillati</taxon>
        <taxon>Cyanobacteriota</taxon>
        <taxon>Cyanophyceae</taxon>
        <taxon>Acaryochloridales</taxon>
        <taxon>Thermosynechococcaceae</taxon>
        <taxon>Thermosynechococcus</taxon>
        <taxon>Thermosynechococcus sichuanensis</taxon>
    </lineage>
</organism>
<dbReference type="GO" id="GO:0015105">
    <property type="term" value="F:arsenite transmembrane transporter activity"/>
    <property type="evidence" value="ECO:0007669"/>
    <property type="project" value="InterPro"/>
</dbReference>
<dbReference type="PANTHER" id="PTHR43568:SF1">
    <property type="entry name" value="P PROTEIN"/>
    <property type="match status" value="1"/>
</dbReference>
<dbReference type="PRINTS" id="PR00758">
    <property type="entry name" value="ARSENICPUMP"/>
</dbReference>
<proteinExistence type="inferred from homology"/>
<protein>
    <submittedName>
        <fullName evidence="10">Transporter</fullName>
    </submittedName>
</protein>
<keyword evidence="7 8" id="KW-0472">Membrane</keyword>
<feature type="transmembrane region" description="Helical" evidence="8">
    <location>
        <begin position="136"/>
        <end position="156"/>
    </location>
</feature>
<feature type="transmembrane region" description="Helical" evidence="8">
    <location>
        <begin position="420"/>
        <end position="445"/>
    </location>
</feature>
<evidence type="ECO:0000256" key="3">
    <source>
        <dbReference type="ARBA" id="ARBA00022448"/>
    </source>
</evidence>
<evidence type="ECO:0000256" key="8">
    <source>
        <dbReference type="SAM" id="Phobius"/>
    </source>
</evidence>
<feature type="transmembrane region" description="Helical" evidence="8">
    <location>
        <begin position="379"/>
        <end position="408"/>
    </location>
</feature>